<feature type="compositionally biased region" description="Basic residues" evidence="1">
    <location>
        <begin position="123"/>
        <end position="135"/>
    </location>
</feature>
<dbReference type="AlphaFoldDB" id="A0A9N8DQC0"/>
<dbReference type="Proteomes" id="UP001153069">
    <property type="component" value="Unassembled WGS sequence"/>
</dbReference>
<name>A0A9N8DQC0_9STRA</name>
<comment type="caution">
    <text evidence="2">The sequence shown here is derived from an EMBL/GenBank/DDBJ whole genome shotgun (WGS) entry which is preliminary data.</text>
</comment>
<feature type="region of interest" description="Disordered" evidence="1">
    <location>
        <begin position="65"/>
        <end position="104"/>
    </location>
</feature>
<evidence type="ECO:0000313" key="3">
    <source>
        <dbReference type="Proteomes" id="UP001153069"/>
    </source>
</evidence>
<evidence type="ECO:0000313" key="2">
    <source>
        <dbReference type="EMBL" id="CAB9507182.1"/>
    </source>
</evidence>
<feature type="region of interest" description="Disordered" evidence="1">
    <location>
        <begin position="120"/>
        <end position="152"/>
    </location>
</feature>
<feature type="region of interest" description="Disordered" evidence="1">
    <location>
        <begin position="1"/>
        <end position="43"/>
    </location>
</feature>
<gene>
    <name evidence="2" type="ORF">SEMRO_296_G110610.1</name>
</gene>
<feature type="compositionally biased region" description="Basic and acidic residues" evidence="1">
    <location>
        <begin position="20"/>
        <end position="38"/>
    </location>
</feature>
<dbReference type="OrthoDB" id="52797at2759"/>
<dbReference type="EMBL" id="CAICTM010000295">
    <property type="protein sequence ID" value="CAB9507182.1"/>
    <property type="molecule type" value="Genomic_DNA"/>
</dbReference>
<sequence length="274" mass="31254">MVLMDIDPVRRNSTTTSTGVKEEHKRPVAVRRGVDSYHRTSSTRLRSNLLRKLGIPPSSTALRVQQQQQQRIPSAKSLLGNEVQRLPLKTDDQSENGNSNSKDKVYDALSSSSLLMPTCWSQHQHHQPTTTHHRPATTDSTTSDDSHRRNVHFDPQVSVVSIPHRHEYSTRTRKFLWESPDQMHINIVRNTLEFRADGWDWHTVLEEEEHYYCPLAQEYIHPIHMEIVDMTPEEQASLVPSTYVNPAQSLLENVTNPTTANASVSLSSQPTLQL</sequence>
<accession>A0A9N8DQC0</accession>
<proteinExistence type="predicted"/>
<protein>
    <submittedName>
        <fullName evidence="2">Uncharacterized protein</fullName>
    </submittedName>
</protein>
<reference evidence="2" key="1">
    <citation type="submission" date="2020-06" db="EMBL/GenBank/DDBJ databases">
        <authorList>
            <consortium name="Plant Systems Biology data submission"/>
        </authorList>
    </citation>
    <scope>NUCLEOTIDE SEQUENCE</scope>
    <source>
        <strain evidence="2">D6</strain>
    </source>
</reference>
<organism evidence="2 3">
    <name type="scientific">Seminavis robusta</name>
    <dbReference type="NCBI Taxonomy" id="568900"/>
    <lineage>
        <taxon>Eukaryota</taxon>
        <taxon>Sar</taxon>
        <taxon>Stramenopiles</taxon>
        <taxon>Ochrophyta</taxon>
        <taxon>Bacillariophyta</taxon>
        <taxon>Bacillariophyceae</taxon>
        <taxon>Bacillariophycidae</taxon>
        <taxon>Naviculales</taxon>
        <taxon>Naviculaceae</taxon>
        <taxon>Seminavis</taxon>
    </lineage>
</organism>
<keyword evidence="3" id="KW-1185">Reference proteome</keyword>
<evidence type="ECO:0000256" key="1">
    <source>
        <dbReference type="SAM" id="MobiDB-lite"/>
    </source>
</evidence>